<protein>
    <submittedName>
        <fullName evidence="1">Spherulin-like protein</fullName>
    </submittedName>
</protein>
<organism evidence="1 2">
    <name type="scientific">Hapsidospora chrysogenum (strain ATCC 11550 / CBS 779.69 / DSM 880 / IAM 14645 / JCM 23072 / IMI 49137)</name>
    <name type="common">Acremonium chrysogenum</name>
    <dbReference type="NCBI Taxonomy" id="857340"/>
    <lineage>
        <taxon>Eukaryota</taxon>
        <taxon>Fungi</taxon>
        <taxon>Dikarya</taxon>
        <taxon>Ascomycota</taxon>
        <taxon>Pezizomycotina</taxon>
        <taxon>Sordariomycetes</taxon>
        <taxon>Hypocreomycetidae</taxon>
        <taxon>Hypocreales</taxon>
        <taxon>Bionectriaceae</taxon>
        <taxon>Hapsidospora</taxon>
    </lineage>
</organism>
<dbReference type="OrthoDB" id="5342184at2759"/>
<dbReference type="InterPro" id="IPR021986">
    <property type="entry name" value="Spherulin4"/>
</dbReference>
<keyword evidence="2" id="KW-1185">Reference proteome</keyword>
<name>A0A086TBW2_HAPC1</name>
<proteinExistence type="predicted"/>
<gene>
    <name evidence="1" type="ORF">ACRE_023410</name>
</gene>
<evidence type="ECO:0000313" key="2">
    <source>
        <dbReference type="Proteomes" id="UP000029964"/>
    </source>
</evidence>
<dbReference type="Pfam" id="PF12138">
    <property type="entry name" value="Spherulin4"/>
    <property type="match status" value="1"/>
</dbReference>
<dbReference type="PANTHER" id="PTHR35040">
    <property type="match status" value="1"/>
</dbReference>
<evidence type="ECO:0000313" key="1">
    <source>
        <dbReference type="EMBL" id="KFH46844.1"/>
    </source>
</evidence>
<dbReference type="HOGENOM" id="CLU_060605_0_0_1"/>
<dbReference type="EMBL" id="JPKY01000015">
    <property type="protein sequence ID" value="KFH46844.1"/>
    <property type="molecule type" value="Genomic_DNA"/>
</dbReference>
<comment type="caution">
    <text evidence="1">The sequence shown here is derived from an EMBL/GenBank/DDBJ whole genome shotgun (WGS) entry which is preliminary data.</text>
</comment>
<reference evidence="2" key="1">
    <citation type="journal article" date="2014" name="Genome Announc.">
        <title>Genome sequence and annotation of Acremonium chrysogenum, producer of the beta-lactam antibiotic cephalosporin C.</title>
        <authorList>
            <person name="Terfehr D."/>
            <person name="Dahlmann T.A."/>
            <person name="Specht T."/>
            <person name="Zadra I."/>
            <person name="Kuernsteiner H."/>
            <person name="Kueck U."/>
        </authorList>
    </citation>
    <scope>NUCLEOTIDE SEQUENCE [LARGE SCALE GENOMIC DNA]</scope>
    <source>
        <strain evidence="2">ATCC 11550 / CBS 779.69 / DSM 880 / IAM 14645 / JCM 23072 / IMI 49137</strain>
    </source>
</reference>
<dbReference type="AlphaFoldDB" id="A0A086TBW2"/>
<accession>A0A086TBW2</accession>
<dbReference type="Proteomes" id="UP000029964">
    <property type="component" value="Unassembled WGS sequence"/>
</dbReference>
<sequence length="255" mass="28144">MNPPCVIVPLYIYPLEKAWEPLFRAARAQPRVQFLAIVNPNNGPGQDALPDASYKVVLQDLAKLPNIRPLGYVHCRYGQRPAADIRKEIDTYREWNRGYRLEGIFIDEAPSDTTLVAYMASLADHVRSSWQAAGLGRHGLVVYNPGVVVDGAFFDNADFVVTFEQSWAHWNLLQSAAAAKGVSQLAPDLSPKALAIIHTFSEACSGELERIVEDIRSMGFAGLYITEQEGGGFTFWPETWDRCVAAVGSNKLGCS</sequence>
<dbReference type="PANTHER" id="PTHR35040:SF9">
    <property type="entry name" value="4-LIKE CELL SURFACE PROTEIN, PUTATIVE (AFU_ORTHOLOGUE AFUA_4G14080)-RELATED"/>
    <property type="match status" value="1"/>
</dbReference>